<comment type="caution">
    <text evidence="7">The sequence shown here is derived from an EMBL/GenBank/DDBJ whole genome shotgun (WGS) entry which is preliminary data.</text>
</comment>
<feature type="transmembrane region" description="Helical" evidence="5">
    <location>
        <begin position="126"/>
        <end position="147"/>
    </location>
</feature>
<proteinExistence type="predicted"/>
<evidence type="ECO:0000256" key="5">
    <source>
        <dbReference type="SAM" id="Phobius"/>
    </source>
</evidence>
<accession>A0AAV4CI44</accession>
<evidence type="ECO:0000313" key="7">
    <source>
        <dbReference type="EMBL" id="GFO32515.1"/>
    </source>
</evidence>
<evidence type="ECO:0000256" key="4">
    <source>
        <dbReference type="ARBA" id="ARBA00023136"/>
    </source>
</evidence>
<dbReference type="Pfam" id="PF08016">
    <property type="entry name" value="PKD_channel"/>
    <property type="match status" value="1"/>
</dbReference>
<keyword evidence="8" id="KW-1185">Reference proteome</keyword>
<dbReference type="Proteomes" id="UP000735302">
    <property type="component" value="Unassembled WGS sequence"/>
</dbReference>
<comment type="subcellular location">
    <subcellularLocation>
        <location evidence="1">Membrane</location>
        <topology evidence="1">Multi-pass membrane protein</topology>
    </subcellularLocation>
</comment>
<reference evidence="7 8" key="1">
    <citation type="journal article" date="2021" name="Elife">
        <title>Chloroplast acquisition without the gene transfer in kleptoplastic sea slugs, Plakobranchus ocellatus.</title>
        <authorList>
            <person name="Maeda T."/>
            <person name="Takahashi S."/>
            <person name="Yoshida T."/>
            <person name="Shimamura S."/>
            <person name="Takaki Y."/>
            <person name="Nagai Y."/>
            <person name="Toyoda A."/>
            <person name="Suzuki Y."/>
            <person name="Arimoto A."/>
            <person name="Ishii H."/>
            <person name="Satoh N."/>
            <person name="Nishiyama T."/>
            <person name="Hasebe M."/>
            <person name="Maruyama T."/>
            <person name="Minagawa J."/>
            <person name="Obokata J."/>
            <person name="Shigenobu S."/>
        </authorList>
    </citation>
    <scope>NUCLEOTIDE SEQUENCE [LARGE SCALE GENOMIC DNA]</scope>
</reference>
<organism evidence="7 8">
    <name type="scientific">Plakobranchus ocellatus</name>
    <dbReference type="NCBI Taxonomy" id="259542"/>
    <lineage>
        <taxon>Eukaryota</taxon>
        <taxon>Metazoa</taxon>
        <taxon>Spiralia</taxon>
        <taxon>Lophotrochozoa</taxon>
        <taxon>Mollusca</taxon>
        <taxon>Gastropoda</taxon>
        <taxon>Heterobranchia</taxon>
        <taxon>Euthyneura</taxon>
        <taxon>Panpulmonata</taxon>
        <taxon>Sacoglossa</taxon>
        <taxon>Placobranchoidea</taxon>
        <taxon>Plakobranchidae</taxon>
        <taxon>Plakobranchus</taxon>
    </lineage>
</organism>
<feature type="transmembrane region" description="Helical" evidence="5">
    <location>
        <begin position="59"/>
        <end position="85"/>
    </location>
</feature>
<keyword evidence="4 5" id="KW-0472">Membrane</keyword>
<gene>
    <name evidence="7" type="ORF">PoB_005902000</name>
</gene>
<keyword evidence="3 5" id="KW-1133">Transmembrane helix</keyword>
<protein>
    <recommendedName>
        <fullName evidence="6">Polycystin cation channel PKD1/PKD2 domain-containing protein</fullName>
    </recommendedName>
</protein>
<dbReference type="AlphaFoldDB" id="A0AAV4CI44"/>
<dbReference type="GO" id="GO:0016020">
    <property type="term" value="C:membrane"/>
    <property type="evidence" value="ECO:0007669"/>
    <property type="project" value="UniProtKB-SubCell"/>
</dbReference>
<evidence type="ECO:0000313" key="8">
    <source>
        <dbReference type="Proteomes" id="UP000735302"/>
    </source>
</evidence>
<dbReference type="EMBL" id="BLXT01006630">
    <property type="protein sequence ID" value="GFO32515.1"/>
    <property type="molecule type" value="Genomic_DNA"/>
</dbReference>
<evidence type="ECO:0000256" key="1">
    <source>
        <dbReference type="ARBA" id="ARBA00004141"/>
    </source>
</evidence>
<name>A0AAV4CI44_9GAST</name>
<sequence length="213" mass="25028">MQHSSHLEVFRDDTFIVFTDLGVFDRVVKAACGILMFTCIFQLLYMLSKIRRLLVFIRLLGSAMYLFFMPLIWGISFTLLSYIWFGPTNENFATLKTSYLMVNQYFVKPRPMYDTLNENTPIQGKIFVYAIGFLATFFVTKFFIAILNEAYTIIKKQIRFSYYKVRQQSKFEYLCEFLGLQSTAVWDSEEDRMLLENANDRAFIAHIKSLQGN</sequence>
<feature type="transmembrane region" description="Helical" evidence="5">
    <location>
        <begin position="27"/>
        <end position="47"/>
    </location>
</feature>
<evidence type="ECO:0000256" key="2">
    <source>
        <dbReference type="ARBA" id="ARBA00022692"/>
    </source>
</evidence>
<dbReference type="InterPro" id="IPR013122">
    <property type="entry name" value="PKD1_2_channel"/>
</dbReference>
<evidence type="ECO:0000256" key="3">
    <source>
        <dbReference type="ARBA" id="ARBA00022989"/>
    </source>
</evidence>
<evidence type="ECO:0000259" key="6">
    <source>
        <dbReference type="Pfam" id="PF08016"/>
    </source>
</evidence>
<keyword evidence="2 5" id="KW-0812">Transmembrane</keyword>
<feature type="domain" description="Polycystin cation channel PKD1/PKD2" evidence="6">
    <location>
        <begin position="11"/>
        <end position="152"/>
    </location>
</feature>